<reference evidence="14" key="1">
    <citation type="journal article" date="2019" name="Int. J. Syst. Evol. Microbiol.">
        <title>The Global Catalogue of Microorganisms (GCM) 10K type strain sequencing project: providing services to taxonomists for standard genome sequencing and annotation.</title>
        <authorList>
            <consortium name="The Broad Institute Genomics Platform"/>
            <consortium name="The Broad Institute Genome Sequencing Center for Infectious Disease"/>
            <person name="Wu L."/>
            <person name="Ma J."/>
        </authorList>
    </citation>
    <scope>NUCLEOTIDE SEQUENCE [LARGE SCALE GENOMIC DNA]</scope>
    <source>
        <strain evidence="14">JCM 17130</strain>
    </source>
</reference>
<comment type="function">
    <text evidence="1 11">Assembles around the rod to form the L-ring and probably protects the motor/basal body from shearing forces during rotation.</text>
</comment>
<keyword evidence="7" id="KW-0564">Palmitate</keyword>
<evidence type="ECO:0000256" key="8">
    <source>
        <dbReference type="ARBA" id="ARBA00023143"/>
    </source>
</evidence>
<keyword evidence="13" id="KW-0966">Cell projection</keyword>
<comment type="subcellular location">
    <subcellularLocation>
        <location evidence="11">Cell outer membrane</location>
    </subcellularLocation>
    <subcellularLocation>
        <location evidence="11">Bacterial flagellum basal body</location>
    </subcellularLocation>
    <subcellularLocation>
        <location evidence="2">Membrane</location>
        <topology evidence="2">Lipid-anchor</topology>
    </subcellularLocation>
</comment>
<keyword evidence="9 11" id="KW-0998">Cell outer membrane</keyword>
<evidence type="ECO:0000256" key="11">
    <source>
        <dbReference type="HAMAP-Rule" id="MF_00415"/>
    </source>
</evidence>
<comment type="caution">
    <text evidence="13">The sequence shown here is derived from an EMBL/GenBank/DDBJ whole genome shotgun (WGS) entry which is preliminary data.</text>
</comment>
<dbReference type="Pfam" id="PF02107">
    <property type="entry name" value="FlgH"/>
    <property type="match status" value="1"/>
</dbReference>
<name>A0ABW0JLG3_9GAMM</name>
<comment type="similarity">
    <text evidence="3 11">Belongs to the FlgH family.</text>
</comment>
<evidence type="ECO:0000256" key="6">
    <source>
        <dbReference type="ARBA" id="ARBA00023136"/>
    </source>
</evidence>
<dbReference type="RefSeq" id="WP_377304588.1">
    <property type="nucleotide sequence ID" value="NZ_JBHSMK010000005.1"/>
</dbReference>
<evidence type="ECO:0000256" key="9">
    <source>
        <dbReference type="ARBA" id="ARBA00023237"/>
    </source>
</evidence>
<dbReference type="PANTHER" id="PTHR34933:SF1">
    <property type="entry name" value="FLAGELLAR L-RING PROTEIN"/>
    <property type="match status" value="1"/>
</dbReference>
<evidence type="ECO:0000256" key="3">
    <source>
        <dbReference type="ARBA" id="ARBA00006929"/>
    </source>
</evidence>
<feature type="chain" id="PRO_5047068156" description="Flagellar L-ring protein" evidence="12">
    <location>
        <begin position="24"/>
        <end position="232"/>
    </location>
</feature>
<keyword evidence="13" id="KW-0282">Flagellum</keyword>
<proteinExistence type="inferred from homology"/>
<keyword evidence="6 11" id="KW-0472">Membrane</keyword>
<dbReference type="PRINTS" id="PR01008">
    <property type="entry name" value="FLGLRINGFLGH"/>
</dbReference>
<keyword evidence="8 11" id="KW-0975">Bacterial flagellum</keyword>
<keyword evidence="10" id="KW-0449">Lipoprotein</keyword>
<feature type="signal peptide" evidence="12">
    <location>
        <begin position="1"/>
        <end position="23"/>
    </location>
</feature>
<evidence type="ECO:0000256" key="2">
    <source>
        <dbReference type="ARBA" id="ARBA00004635"/>
    </source>
</evidence>
<evidence type="ECO:0000256" key="7">
    <source>
        <dbReference type="ARBA" id="ARBA00023139"/>
    </source>
</evidence>
<keyword evidence="13" id="KW-0969">Cilium</keyword>
<protein>
    <recommendedName>
        <fullName evidence="11">Flagellar L-ring protein</fullName>
    </recommendedName>
    <alternativeName>
        <fullName evidence="11">Basal body L-ring protein</fullName>
    </alternativeName>
</protein>
<gene>
    <name evidence="11 13" type="primary">flgH</name>
    <name evidence="13" type="ORF">ACFPME_09605</name>
</gene>
<evidence type="ECO:0000313" key="13">
    <source>
        <dbReference type="EMBL" id="MFC5436810.1"/>
    </source>
</evidence>
<evidence type="ECO:0000256" key="12">
    <source>
        <dbReference type="SAM" id="SignalP"/>
    </source>
</evidence>
<dbReference type="HAMAP" id="MF_00415">
    <property type="entry name" value="FlgH"/>
    <property type="match status" value="1"/>
</dbReference>
<dbReference type="PANTHER" id="PTHR34933">
    <property type="entry name" value="FLAGELLAR L-RING PROTEIN"/>
    <property type="match status" value="1"/>
</dbReference>
<evidence type="ECO:0000256" key="1">
    <source>
        <dbReference type="ARBA" id="ARBA00002591"/>
    </source>
</evidence>
<dbReference type="InterPro" id="IPR000527">
    <property type="entry name" value="Flag_Lring"/>
</dbReference>
<evidence type="ECO:0000313" key="14">
    <source>
        <dbReference type="Proteomes" id="UP001596013"/>
    </source>
</evidence>
<comment type="subunit">
    <text evidence="4 11">The basal body constitutes a major portion of the flagellar organelle and consists of four rings (L,P,S, and M) mounted on a central rod.</text>
</comment>
<sequence>MSNAVMPNRYRLPLLLCALAALAGCAGAPRARDAAEWAPTPPLAQQVAPAQADGSIYHDSQNMELFADPRAHRVGDILTVALVESTQASKKATTSTSKTDKAKIASPTILGQGLSIGGKVADIGLDGERSFDGAGSSSQSNQLTGQITVTVAQRLTNGNLLVRGEKWLTINQGQELVRISGIVRPQDIGQDNVVPSTRVADARISYTGRGTLADANTRGWLSRFFNSKWMPF</sequence>
<accession>A0ABW0JLG3</accession>
<evidence type="ECO:0000256" key="10">
    <source>
        <dbReference type="ARBA" id="ARBA00023288"/>
    </source>
</evidence>
<dbReference type="Proteomes" id="UP001596013">
    <property type="component" value="Unassembled WGS sequence"/>
</dbReference>
<evidence type="ECO:0000256" key="4">
    <source>
        <dbReference type="ARBA" id="ARBA00011439"/>
    </source>
</evidence>
<evidence type="ECO:0000256" key="5">
    <source>
        <dbReference type="ARBA" id="ARBA00022729"/>
    </source>
</evidence>
<keyword evidence="14" id="KW-1185">Reference proteome</keyword>
<dbReference type="NCBIfam" id="NF001304">
    <property type="entry name" value="PRK00249.1-4"/>
    <property type="match status" value="1"/>
</dbReference>
<organism evidence="13 14">
    <name type="scientific">Rhodanobacter umsongensis</name>
    <dbReference type="NCBI Taxonomy" id="633153"/>
    <lineage>
        <taxon>Bacteria</taxon>
        <taxon>Pseudomonadati</taxon>
        <taxon>Pseudomonadota</taxon>
        <taxon>Gammaproteobacteria</taxon>
        <taxon>Lysobacterales</taxon>
        <taxon>Rhodanobacteraceae</taxon>
        <taxon>Rhodanobacter</taxon>
    </lineage>
</organism>
<keyword evidence="5 12" id="KW-0732">Signal</keyword>
<dbReference type="EMBL" id="JBHSMK010000005">
    <property type="protein sequence ID" value="MFC5436810.1"/>
    <property type="molecule type" value="Genomic_DNA"/>
</dbReference>